<organism evidence="2 3">
    <name type="scientific">Acidocella aquatica</name>
    <dbReference type="NCBI Taxonomy" id="1922313"/>
    <lineage>
        <taxon>Bacteria</taxon>
        <taxon>Pseudomonadati</taxon>
        <taxon>Pseudomonadota</taxon>
        <taxon>Alphaproteobacteria</taxon>
        <taxon>Acetobacterales</taxon>
        <taxon>Acidocellaceae</taxon>
        <taxon>Acidocella</taxon>
    </lineage>
</organism>
<protein>
    <submittedName>
        <fullName evidence="2">Uncharacterized protein</fullName>
    </submittedName>
</protein>
<reference evidence="3" key="1">
    <citation type="journal article" date="2019" name="Int. J. Syst. Evol. Microbiol.">
        <title>The Global Catalogue of Microorganisms (GCM) 10K type strain sequencing project: providing services to taxonomists for standard genome sequencing and annotation.</title>
        <authorList>
            <consortium name="The Broad Institute Genomics Platform"/>
            <consortium name="The Broad Institute Genome Sequencing Center for Infectious Disease"/>
            <person name="Wu L."/>
            <person name="Ma J."/>
        </authorList>
    </citation>
    <scope>NUCLEOTIDE SEQUENCE [LARGE SCALE GENOMIC DNA]</scope>
    <source>
        <strain evidence="3">NBRC 112502</strain>
    </source>
</reference>
<feature type="chain" id="PRO_5045355432" evidence="1">
    <location>
        <begin position="27"/>
        <end position="118"/>
    </location>
</feature>
<evidence type="ECO:0000313" key="2">
    <source>
        <dbReference type="EMBL" id="GLR65381.1"/>
    </source>
</evidence>
<gene>
    <name evidence="2" type="ORF">GCM10010909_00590</name>
</gene>
<keyword evidence="1" id="KW-0732">Signal</keyword>
<evidence type="ECO:0000256" key="1">
    <source>
        <dbReference type="SAM" id="SignalP"/>
    </source>
</evidence>
<evidence type="ECO:0000313" key="3">
    <source>
        <dbReference type="Proteomes" id="UP001156641"/>
    </source>
</evidence>
<keyword evidence="3" id="KW-1185">Reference proteome</keyword>
<dbReference type="Proteomes" id="UP001156641">
    <property type="component" value="Unassembled WGS sequence"/>
</dbReference>
<comment type="caution">
    <text evidence="2">The sequence shown here is derived from an EMBL/GenBank/DDBJ whole genome shotgun (WGS) entry which is preliminary data.</text>
</comment>
<dbReference type="RefSeq" id="WP_284255875.1">
    <property type="nucleotide sequence ID" value="NZ_BSOS01000003.1"/>
</dbReference>
<feature type="signal peptide" evidence="1">
    <location>
        <begin position="1"/>
        <end position="26"/>
    </location>
</feature>
<name>A0ABQ6A0P7_9PROT</name>
<dbReference type="EMBL" id="BSOS01000003">
    <property type="protein sequence ID" value="GLR65381.1"/>
    <property type="molecule type" value="Genomic_DNA"/>
</dbReference>
<proteinExistence type="predicted"/>
<accession>A0ABQ6A0P7</accession>
<sequence>MFRTVQTTIITGVLLATLAGASVAQAAPPPAATNDMTQGNSGMMGSGNMMSRGGMMGDYGKIAGKTGGNMMGMMAMMTACTNMMTAQINMMNAMTNEINAQTKLLTHGAAPSAGPMPK</sequence>